<dbReference type="PROSITE" id="PS51012">
    <property type="entry name" value="ABC_TM2"/>
    <property type="match status" value="1"/>
</dbReference>
<dbReference type="InterPro" id="IPR000412">
    <property type="entry name" value="ABC_2_transport"/>
</dbReference>
<feature type="transmembrane region" description="Helical" evidence="9">
    <location>
        <begin position="107"/>
        <end position="133"/>
    </location>
</feature>
<sequence>MIDAGFMTARQISYWKDVVVLLVSRDFRGRYKHTKIGVLWSIASPIMFLLIFYFLFQRVINLDIPKYASFAFTGIIVWNWTQQALLASASSISANQGLVAQPGFPIAAMPIIAVASALLNLLIAFPLLMLLAWADGAEFTMTLAALPLIVVTQFLFILSISYIIAALNVGLRDIEQILPILLQLGYYITPIFFSLSNVPGEFEPVFLANPMTLIITSYREVVMDGAWPDFGALGMLVLVSGVLLFIGIRTFSRARYRFLEEL</sequence>
<keyword evidence="4 9" id="KW-1003">Cell membrane</keyword>
<organism evidence="11 12">
    <name type="scientific">Croceicoccus esteveae</name>
    <dbReference type="NCBI Taxonomy" id="3075597"/>
    <lineage>
        <taxon>Bacteria</taxon>
        <taxon>Pseudomonadati</taxon>
        <taxon>Pseudomonadota</taxon>
        <taxon>Alphaproteobacteria</taxon>
        <taxon>Sphingomonadales</taxon>
        <taxon>Erythrobacteraceae</taxon>
        <taxon>Croceicoccus</taxon>
    </lineage>
</organism>
<protein>
    <recommendedName>
        <fullName evidence="9">Transport permease protein</fullName>
    </recommendedName>
</protein>
<keyword evidence="8 9" id="KW-0472">Membrane</keyword>
<accession>A0ABU2ZHC5</accession>
<gene>
    <name evidence="11" type="ORF">RM533_04630</name>
</gene>
<dbReference type="PIRSF" id="PIRSF006648">
    <property type="entry name" value="DrrB"/>
    <property type="match status" value="1"/>
</dbReference>
<evidence type="ECO:0000313" key="11">
    <source>
        <dbReference type="EMBL" id="MDT0575463.1"/>
    </source>
</evidence>
<evidence type="ECO:0000313" key="12">
    <source>
        <dbReference type="Proteomes" id="UP001259803"/>
    </source>
</evidence>
<keyword evidence="5" id="KW-0997">Cell inner membrane</keyword>
<dbReference type="InterPro" id="IPR047817">
    <property type="entry name" value="ABC2_TM_bact-type"/>
</dbReference>
<keyword evidence="6 9" id="KW-0812">Transmembrane</keyword>
<dbReference type="Pfam" id="PF01061">
    <property type="entry name" value="ABC2_membrane"/>
    <property type="match status" value="1"/>
</dbReference>
<evidence type="ECO:0000256" key="5">
    <source>
        <dbReference type="ARBA" id="ARBA00022519"/>
    </source>
</evidence>
<feature type="domain" description="ABC transmembrane type-2" evidence="10">
    <location>
        <begin position="36"/>
        <end position="254"/>
    </location>
</feature>
<keyword evidence="7 9" id="KW-1133">Transmembrane helix</keyword>
<dbReference type="Proteomes" id="UP001259803">
    <property type="component" value="Unassembled WGS sequence"/>
</dbReference>
<evidence type="ECO:0000256" key="3">
    <source>
        <dbReference type="ARBA" id="ARBA00022448"/>
    </source>
</evidence>
<feature type="transmembrane region" description="Helical" evidence="9">
    <location>
        <begin position="139"/>
        <end position="165"/>
    </location>
</feature>
<evidence type="ECO:0000256" key="9">
    <source>
        <dbReference type="RuleBase" id="RU361157"/>
    </source>
</evidence>
<feature type="transmembrane region" description="Helical" evidence="9">
    <location>
        <begin position="36"/>
        <end position="55"/>
    </location>
</feature>
<evidence type="ECO:0000256" key="4">
    <source>
        <dbReference type="ARBA" id="ARBA00022475"/>
    </source>
</evidence>
<dbReference type="RefSeq" id="WP_311340022.1">
    <property type="nucleotide sequence ID" value="NZ_JAVRHS010000002.1"/>
</dbReference>
<reference evidence="11 12" key="1">
    <citation type="submission" date="2023-09" db="EMBL/GenBank/DDBJ databases">
        <authorList>
            <person name="Rey-Velasco X."/>
        </authorList>
    </citation>
    <scope>NUCLEOTIDE SEQUENCE [LARGE SCALE GENOMIC DNA]</scope>
    <source>
        <strain evidence="11 12">F390</strain>
    </source>
</reference>
<dbReference type="PANTHER" id="PTHR30413">
    <property type="entry name" value="INNER MEMBRANE TRANSPORT PERMEASE"/>
    <property type="match status" value="1"/>
</dbReference>
<keyword evidence="12" id="KW-1185">Reference proteome</keyword>
<name>A0ABU2ZHC5_9SPHN</name>
<dbReference type="InterPro" id="IPR013525">
    <property type="entry name" value="ABC2_TM"/>
</dbReference>
<comment type="similarity">
    <text evidence="2 9">Belongs to the ABC-2 integral membrane protein family.</text>
</comment>
<evidence type="ECO:0000256" key="2">
    <source>
        <dbReference type="ARBA" id="ARBA00007783"/>
    </source>
</evidence>
<dbReference type="PANTHER" id="PTHR30413:SF8">
    <property type="entry name" value="TRANSPORT PERMEASE PROTEIN"/>
    <property type="match status" value="1"/>
</dbReference>
<proteinExistence type="inferred from homology"/>
<dbReference type="EMBL" id="JAVRHS010000002">
    <property type="protein sequence ID" value="MDT0575463.1"/>
    <property type="molecule type" value="Genomic_DNA"/>
</dbReference>
<evidence type="ECO:0000256" key="8">
    <source>
        <dbReference type="ARBA" id="ARBA00023136"/>
    </source>
</evidence>
<feature type="transmembrane region" description="Helical" evidence="9">
    <location>
        <begin position="177"/>
        <end position="195"/>
    </location>
</feature>
<comment type="subcellular location">
    <subcellularLocation>
        <location evidence="1 9">Cell inner membrane</location>
        <topology evidence="1 9">Multi-pass membrane protein</topology>
    </subcellularLocation>
</comment>
<feature type="transmembrane region" description="Helical" evidence="9">
    <location>
        <begin position="67"/>
        <end position="86"/>
    </location>
</feature>
<comment type="caution">
    <text evidence="11">The sequence shown here is derived from an EMBL/GenBank/DDBJ whole genome shotgun (WGS) entry which is preliminary data.</text>
</comment>
<evidence type="ECO:0000256" key="7">
    <source>
        <dbReference type="ARBA" id="ARBA00022989"/>
    </source>
</evidence>
<evidence type="ECO:0000256" key="1">
    <source>
        <dbReference type="ARBA" id="ARBA00004429"/>
    </source>
</evidence>
<evidence type="ECO:0000259" key="10">
    <source>
        <dbReference type="PROSITE" id="PS51012"/>
    </source>
</evidence>
<feature type="transmembrane region" description="Helical" evidence="9">
    <location>
        <begin position="230"/>
        <end position="248"/>
    </location>
</feature>
<evidence type="ECO:0000256" key="6">
    <source>
        <dbReference type="ARBA" id="ARBA00022692"/>
    </source>
</evidence>
<keyword evidence="3 9" id="KW-0813">Transport</keyword>